<name>A0A0P6VVD1_9HYPH</name>
<feature type="domain" description="DUF1468" evidence="2">
    <location>
        <begin position="7"/>
        <end position="149"/>
    </location>
</feature>
<feature type="transmembrane region" description="Helical" evidence="1">
    <location>
        <begin position="7"/>
        <end position="26"/>
    </location>
</feature>
<keyword evidence="1" id="KW-1133">Transmembrane helix</keyword>
<gene>
    <name evidence="3" type="ORF">ABB55_25685</name>
</gene>
<accession>A0A0P6VVD1</accession>
<comment type="caution">
    <text evidence="3">The sequence shown here is derived from an EMBL/GenBank/DDBJ whole genome shotgun (WGS) entry which is preliminary data.</text>
</comment>
<sequence>MKIHDTILGLIFALIGVAVLVTVSGYPKMPGQDVGPAVFPGTAGALLTVFGLMLFVKGRLAPARMRGLVEVGPWVASPRHILAGLATLGGILAYTMLANRLGFLIVVPPLMFVWHLTLGIRWPTALVSALLTTAIMWGLFYKVLGVPLPWGLLTRYAF</sequence>
<evidence type="ECO:0000256" key="1">
    <source>
        <dbReference type="SAM" id="Phobius"/>
    </source>
</evidence>
<proteinExistence type="predicted"/>
<feature type="transmembrane region" description="Helical" evidence="1">
    <location>
        <begin position="125"/>
        <end position="144"/>
    </location>
</feature>
<keyword evidence="1" id="KW-0812">Transmembrane</keyword>
<dbReference type="Proteomes" id="UP000048984">
    <property type="component" value="Unassembled WGS sequence"/>
</dbReference>
<evidence type="ECO:0000313" key="3">
    <source>
        <dbReference type="EMBL" id="KPL55206.1"/>
    </source>
</evidence>
<organism evidence="3 4">
    <name type="scientific">Prosthecodimorpha hirschii</name>
    <dbReference type="NCBI Taxonomy" id="665126"/>
    <lineage>
        <taxon>Bacteria</taxon>
        <taxon>Pseudomonadati</taxon>
        <taxon>Pseudomonadota</taxon>
        <taxon>Alphaproteobacteria</taxon>
        <taxon>Hyphomicrobiales</taxon>
        <taxon>Ancalomicrobiaceae</taxon>
        <taxon>Prosthecodimorpha</taxon>
    </lineage>
</organism>
<keyword evidence="4" id="KW-1185">Reference proteome</keyword>
<evidence type="ECO:0000259" key="2">
    <source>
        <dbReference type="Pfam" id="PF07331"/>
    </source>
</evidence>
<dbReference type="STRING" id="665126.ABB55_25685"/>
<dbReference type="EMBL" id="LJYW01000001">
    <property type="protein sequence ID" value="KPL55206.1"/>
    <property type="molecule type" value="Genomic_DNA"/>
</dbReference>
<keyword evidence="1" id="KW-0472">Membrane</keyword>
<feature type="transmembrane region" description="Helical" evidence="1">
    <location>
        <begin position="38"/>
        <end position="56"/>
    </location>
</feature>
<feature type="transmembrane region" description="Helical" evidence="1">
    <location>
        <begin position="101"/>
        <end position="118"/>
    </location>
</feature>
<reference evidence="3 4" key="2">
    <citation type="submission" date="2015-10" db="EMBL/GenBank/DDBJ databases">
        <title>Draft Genome Sequence of Prosthecomicrobium hirschii ATCC 27832.</title>
        <authorList>
            <person name="Daniel J."/>
            <person name="Givan S.A."/>
            <person name="Brun Y.V."/>
            <person name="Brown P.J."/>
        </authorList>
    </citation>
    <scope>NUCLEOTIDE SEQUENCE [LARGE SCALE GENOMIC DNA]</scope>
    <source>
        <strain evidence="3 4">16</strain>
    </source>
</reference>
<dbReference type="RefSeq" id="WP_054361373.1">
    <property type="nucleotide sequence ID" value="NZ_LJYW01000001.1"/>
</dbReference>
<evidence type="ECO:0000313" key="4">
    <source>
        <dbReference type="Proteomes" id="UP000048984"/>
    </source>
</evidence>
<dbReference type="AlphaFoldDB" id="A0A0P6VVD1"/>
<dbReference type="Pfam" id="PF07331">
    <property type="entry name" value="TctB"/>
    <property type="match status" value="1"/>
</dbReference>
<reference evidence="3 4" key="1">
    <citation type="submission" date="2015-09" db="EMBL/GenBank/DDBJ databases">
        <authorList>
            <person name="Jackson K.R."/>
            <person name="Lunt B.L."/>
            <person name="Fisher J.N.B."/>
            <person name="Gardner A.V."/>
            <person name="Bailey M.E."/>
            <person name="Deus L.M."/>
            <person name="Earl A.S."/>
            <person name="Gibby P.D."/>
            <person name="Hartmann K.A."/>
            <person name="Liu J.E."/>
            <person name="Manci A.M."/>
            <person name="Nielsen D.A."/>
            <person name="Solomon M.B."/>
            <person name="Breakwell D.P."/>
            <person name="Burnett S.H."/>
            <person name="Grose J.H."/>
        </authorList>
    </citation>
    <scope>NUCLEOTIDE SEQUENCE [LARGE SCALE GENOMIC DNA]</scope>
    <source>
        <strain evidence="3 4">16</strain>
    </source>
</reference>
<dbReference type="InterPro" id="IPR009936">
    <property type="entry name" value="DUF1468"/>
</dbReference>
<protein>
    <recommendedName>
        <fullName evidence="2">DUF1468 domain-containing protein</fullName>
    </recommendedName>
</protein>